<comment type="catalytic activity">
    <reaction evidence="8">
        <text>3D-3,5/4-trihydroxycyclohexane-1,2-dione + H2O = 5-deoxy-D-glucuronate + H(+)</text>
        <dbReference type="Rhea" id="RHEA:25836"/>
        <dbReference type="ChEBI" id="CHEBI:15377"/>
        <dbReference type="ChEBI" id="CHEBI:15378"/>
        <dbReference type="ChEBI" id="CHEBI:28446"/>
        <dbReference type="ChEBI" id="CHEBI:58852"/>
        <dbReference type="EC" id="3.7.1.22"/>
    </reaction>
</comment>
<gene>
    <name evidence="8 13" type="primary">iolD</name>
    <name evidence="13" type="ORF">NDM98_22355</name>
</gene>
<keyword evidence="5" id="KW-0560">Oxidoreductase</keyword>
<dbReference type="NCBIfam" id="TIGR04377">
    <property type="entry name" value="myo_inos_iolD"/>
    <property type="match status" value="1"/>
</dbReference>
<protein>
    <recommendedName>
        <fullName evidence="8">3D-(3,5/4)-trihydroxycyclohexane-1,2-dione hydrolase</fullName>
        <shortName evidence="8">THcHDO hydrolase</shortName>
        <ecNumber evidence="8">3.7.1.22</ecNumber>
    </recommendedName>
</protein>
<dbReference type="PROSITE" id="PS00187">
    <property type="entry name" value="TPP_ENZYMES"/>
    <property type="match status" value="1"/>
</dbReference>
<keyword evidence="14" id="KW-1185">Reference proteome</keyword>
<dbReference type="InterPro" id="IPR030817">
    <property type="entry name" value="Myo_inos_IolD"/>
</dbReference>
<dbReference type="EC" id="3.7.1.22" evidence="8"/>
<sequence>MQSGVDQGAELVRDGREDEAVKGAGYFAGPTIFDRVTPDMTIWQDELFAPILSVVRVPNLQDAVELANKSPFANGACLFTTSGAAMRQFRESIDAGMLGINVGVPAPMAFFPFSGWKDSFYGDLHANGGDGVEFYTRKKMVTTRLVERGGSHMETVRLTMAQALVRFLNAQYLDVDGDVQPFIKGVFTIFGHGNVLGVGQALEENAGHLDVYQGRNEQGMAQAAVAFAKQKRRKQIMACTTSVGPGSANLVTAAATATANQIPVLLLPGDVFATRQPDPVLQQIEQTHDLSISTNDALRPVSRYWDRVMRPEQLMSAMLQAMRVLTDTSSTGAVSICLPQDVQTEAWDYPLEFFSKRIHTFKRRAPSAEELQSAVTLIASSERPLIVCGGGVRYSEAGDTLRQFAEALYIPIVETQAGKSAVSSECELNLGGVGVTGNLQANQVARQADLVIGIGTRYTDFTTASKSLFSKDARMLSINPSSFDASKLGAVEVEADAKAALSAMLPLLQDVGYQSSYGDSVGEIKNEWQIERERLSNISFKNERFEPEIKGHLDQELKGYAETLGSTLTQTSVLTYINQAIAPDSIVVGAAGSLPGDMQRLWEARGENTYHMEYGYSCMGYEIAGAFGAKLAEPDKEIYAMTGDGSFLMLHSELVTSLQENQKITILLFDNAGFGCINNLQMGHGMGSYQTEFRNKSTREIMPINYAQVAAGYGAAVYEVRSMEELESALESAKNETRSTLLDIKVLPKTMTDGYGESWWHVGVAEVSSKEEIKEAYQDKENQLQKARRY</sequence>
<dbReference type="Gene3D" id="3.40.50.970">
    <property type="match status" value="2"/>
</dbReference>
<dbReference type="PANTHER" id="PTHR18968:SF9">
    <property type="entry name" value="3D-(3,5_4)-TRIHYDROXYCYCLOHEXANE-1,2-DIONE HYDROLASE"/>
    <property type="match status" value="1"/>
</dbReference>
<dbReference type="PANTHER" id="PTHR18968">
    <property type="entry name" value="THIAMINE PYROPHOSPHATE ENZYMES"/>
    <property type="match status" value="1"/>
</dbReference>
<accession>A0ABT0XPP2</accession>
<keyword evidence="2 8" id="KW-0479">Metal-binding</keyword>
<keyword evidence="4 8" id="KW-0460">Magnesium</keyword>
<feature type="binding site" evidence="8">
    <location>
        <position position="217"/>
    </location>
    <ligand>
        <name>thiamine diphosphate</name>
        <dbReference type="ChEBI" id="CHEBI:58937"/>
    </ligand>
</feature>
<keyword evidence="7 8" id="KW-0786">Thiamine pyrophosphate</keyword>
<evidence type="ECO:0000256" key="6">
    <source>
        <dbReference type="ARBA" id="ARBA00023027"/>
    </source>
</evidence>
<feature type="domain" description="Thiamine pyrophosphate enzyme N-terminal TPP-binding" evidence="12">
    <location>
        <begin position="184"/>
        <end position="286"/>
    </location>
</feature>
<evidence type="ECO:0000259" key="10">
    <source>
        <dbReference type="Pfam" id="PF00205"/>
    </source>
</evidence>
<feature type="binding site" evidence="8">
    <location>
        <position position="644"/>
    </location>
    <ligand>
        <name>Mg(2+)</name>
        <dbReference type="ChEBI" id="CHEBI:18420"/>
    </ligand>
</feature>
<evidence type="ECO:0000313" key="13">
    <source>
        <dbReference type="EMBL" id="MCM2677882.1"/>
    </source>
</evidence>
<dbReference type="InterPro" id="IPR016163">
    <property type="entry name" value="Ald_DH_C"/>
</dbReference>
<dbReference type="Pfam" id="PF02775">
    <property type="entry name" value="TPP_enzyme_C"/>
    <property type="match status" value="1"/>
</dbReference>
<dbReference type="Proteomes" id="UP001203665">
    <property type="component" value="Unassembled WGS sequence"/>
</dbReference>
<dbReference type="CDD" id="cd07035">
    <property type="entry name" value="TPP_PYR_POX_like"/>
    <property type="match status" value="1"/>
</dbReference>
<feature type="domain" description="Thiamine pyrophosphate enzyme central" evidence="10">
    <location>
        <begin position="371"/>
        <end position="503"/>
    </location>
</feature>
<dbReference type="InterPro" id="IPR016162">
    <property type="entry name" value="Ald_DH_N"/>
</dbReference>
<dbReference type="InterPro" id="IPR016161">
    <property type="entry name" value="Ald_DH/histidinol_DH"/>
</dbReference>
<evidence type="ECO:0000313" key="14">
    <source>
        <dbReference type="Proteomes" id="UP001203665"/>
    </source>
</evidence>
<dbReference type="InterPro" id="IPR011766">
    <property type="entry name" value="TPP_enzyme_TPP-bd"/>
</dbReference>
<comment type="cofactor">
    <cofactor evidence="8">
        <name>Mg(2+)</name>
        <dbReference type="ChEBI" id="CHEBI:18420"/>
    </cofactor>
    <text evidence="8">Binds 1 Mg(2+) ion per subunit.</text>
</comment>
<evidence type="ECO:0000256" key="5">
    <source>
        <dbReference type="ARBA" id="ARBA00023002"/>
    </source>
</evidence>
<dbReference type="SUPFAM" id="SSF53720">
    <property type="entry name" value="ALDH-like"/>
    <property type="match status" value="1"/>
</dbReference>
<dbReference type="CDD" id="cd02003">
    <property type="entry name" value="TPP_IolD"/>
    <property type="match status" value="1"/>
</dbReference>
<keyword evidence="3 8" id="KW-0378">Hydrolase</keyword>
<dbReference type="InterPro" id="IPR012000">
    <property type="entry name" value="Thiamin_PyroP_enz_cen_dom"/>
</dbReference>
<comment type="similarity">
    <text evidence="1 8">Belongs to the TPP enzyme family.</text>
</comment>
<dbReference type="EMBL" id="JAMQJY010000007">
    <property type="protein sequence ID" value="MCM2677882.1"/>
    <property type="molecule type" value="Genomic_DNA"/>
</dbReference>
<dbReference type="Pfam" id="PF02776">
    <property type="entry name" value="TPP_enzyme_N"/>
    <property type="match status" value="1"/>
</dbReference>
<evidence type="ECO:0000259" key="11">
    <source>
        <dbReference type="Pfam" id="PF02775"/>
    </source>
</evidence>
<feature type="region of interest" description="Thiamine pyrophosphate binding" evidence="8">
    <location>
        <begin position="593"/>
        <end position="673"/>
    </location>
</feature>
<dbReference type="RefSeq" id="WP_251611757.1">
    <property type="nucleotide sequence ID" value="NZ_JAMQJY010000007.1"/>
</dbReference>
<dbReference type="InterPro" id="IPR029035">
    <property type="entry name" value="DHS-like_NAD/FAD-binding_dom"/>
</dbReference>
<dbReference type="InterPro" id="IPR000399">
    <property type="entry name" value="TPP-bd_CS"/>
</dbReference>
<dbReference type="Pfam" id="PF00171">
    <property type="entry name" value="Aldedh"/>
    <property type="match status" value="1"/>
</dbReference>
<evidence type="ECO:0000256" key="2">
    <source>
        <dbReference type="ARBA" id="ARBA00022723"/>
    </source>
</evidence>
<dbReference type="InterPro" id="IPR023757">
    <property type="entry name" value="THcHDO_hydrolase_firmi"/>
</dbReference>
<comment type="function">
    <text evidence="8">Involved in the cleavage of the C1-C2 bond of 3D-(3,5/4)-trihydroxycyclohexane-1,2-dione (THcHDO) to yield 5-deoxy-glucuronate (5DG).</text>
</comment>
<feature type="binding site" evidence="8">
    <location>
        <position position="671"/>
    </location>
    <ligand>
        <name>Mg(2+)</name>
        <dbReference type="ChEBI" id="CHEBI:18420"/>
    </ligand>
</feature>
<dbReference type="Pfam" id="PF00205">
    <property type="entry name" value="TPP_enzyme_M"/>
    <property type="match status" value="1"/>
</dbReference>
<keyword evidence="6 8" id="KW-0520">NAD</keyword>
<name>A0ABT0XPP2_9BACI</name>
<dbReference type="HAMAP" id="MF_01669">
    <property type="entry name" value="IolD"/>
    <property type="match status" value="1"/>
</dbReference>
<evidence type="ECO:0000256" key="4">
    <source>
        <dbReference type="ARBA" id="ARBA00022842"/>
    </source>
</evidence>
<dbReference type="GO" id="GO:0102481">
    <property type="term" value="F:3D-(3,5/4)-trihydroxycyclohexane-1,2-dione hydrolase activity"/>
    <property type="evidence" value="ECO:0007669"/>
    <property type="project" value="UniProtKB-EC"/>
</dbReference>
<dbReference type="Gene3D" id="3.40.50.1220">
    <property type="entry name" value="TPP-binding domain"/>
    <property type="match status" value="1"/>
</dbReference>
<comment type="pathway">
    <text evidence="8">Polyol metabolism; myo-inositol degradation into acetyl-CoA; acetyl-CoA from myo-inositol: step 3/7.</text>
</comment>
<comment type="caution">
    <text evidence="13">The sequence shown here is derived from an EMBL/GenBank/DDBJ whole genome shotgun (WGS) entry which is preliminary data.</text>
</comment>
<feature type="domain" description="Aldehyde dehydrogenase" evidence="9">
    <location>
        <begin position="2"/>
        <end position="141"/>
    </location>
</feature>
<dbReference type="InterPro" id="IPR045229">
    <property type="entry name" value="TPP_enz"/>
</dbReference>
<evidence type="ECO:0000256" key="8">
    <source>
        <dbReference type="HAMAP-Rule" id="MF_01669"/>
    </source>
</evidence>
<evidence type="ECO:0000256" key="1">
    <source>
        <dbReference type="ARBA" id="ARBA00007812"/>
    </source>
</evidence>
<evidence type="ECO:0000256" key="7">
    <source>
        <dbReference type="ARBA" id="ARBA00023052"/>
    </source>
</evidence>
<dbReference type="SUPFAM" id="SSF52518">
    <property type="entry name" value="Thiamin diphosphate-binding fold (THDP-binding)"/>
    <property type="match status" value="2"/>
</dbReference>
<dbReference type="InterPro" id="IPR029061">
    <property type="entry name" value="THDP-binding"/>
</dbReference>
<evidence type="ECO:0000259" key="12">
    <source>
        <dbReference type="Pfam" id="PF02776"/>
    </source>
</evidence>
<reference evidence="13" key="1">
    <citation type="submission" date="2022-06" db="EMBL/GenBank/DDBJ databases">
        <title>Alkalicoccobacillus porphyridii sp. nov., isolated from a marine red alga, Porphyridium purpureum and reclassification of Shouchella plakortidis and Shouchella gibsonii as Alkalicoccobacillus plakortidis comb. nov. and Alkalicoccobacillus gibsonii comb. nov.</title>
        <authorList>
            <person name="Kim K.H."/>
            <person name="Lee J.K."/>
            <person name="Han D.M."/>
            <person name="Baek J.H."/>
            <person name="Jeon C.O."/>
        </authorList>
    </citation>
    <scope>NUCLEOTIDE SEQUENCE</scope>
    <source>
        <strain evidence="13">DSM 19153</strain>
    </source>
</reference>
<dbReference type="SUPFAM" id="SSF52467">
    <property type="entry name" value="DHS-like NAD/FAD-binding domain"/>
    <property type="match status" value="1"/>
</dbReference>
<proteinExistence type="inferred from homology"/>
<dbReference type="Gene3D" id="3.40.605.10">
    <property type="entry name" value="Aldehyde Dehydrogenase, Chain A, domain 1"/>
    <property type="match status" value="1"/>
</dbReference>
<comment type="cofactor">
    <cofactor evidence="8">
        <name>thiamine diphosphate</name>
        <dbReference type="ChEBI" id="CHEBI:58937"/>
    </cofactor>
    <text evidence="8">Binds 1 thiamine pyrophosphate per subunit.</text>
</comment>
<feature type="domain" description="Thiamine pyrophosphate enzyme TPP-binding" evidence="11">
    <location>
        <begin position="591"/>
        <end position="744"/>
    </location>
</feature>
<dbReference type="InterPro" id="IPR015590">
    <property type="entry name" value="Aldehyde_DH_dom"/>
</dbReference>
<evidence type="ECO:0000256" key="3">
    <source>
        <dbReference type="ARBA" id="ARBA00022801"/>
    </source>
</evidence>
<evidence type="ECO:0000259" key="9">
    <source>
        <dbReference type="Pfam" id="PF00171"/>
    </source>
</evidence>
<dbReference type="InterPro" id="IPR012001">
    <property type="entry name" value="Thiamin_PyroP_enz_TPP-bd_dom"/>
</dbReference>
<organism evidence="13 14">
    <name type="scientific">Alkalicoccobacillus plakortidis</name>
    <dbReference type="NCBI Taxonomy" id="444060"/>
    <lineage>
        <taxon>Bacteria</taxon>
        <taxon>Bacillati</taxon>
        <taxon>Bacillota</taxon>
        <taxon>Bacilli</taxon>
        <taxon>Bacillales</taxon>
        <taxon>Bacillaceae</taxon>
        <taxon>Alkalicoccobacillus</taxon>
    </lineage>
</organism>
<dbReference type="Gene3D" id="3.40.309.10">
    <property type="entry name" value="Aldehyde Dehydrogenase, Chain A, domain 2"/>
    <property type="match status" value="1"/>
</dbReference>